<evidence type="ECO:0000313" key="2">
    <source>
        <dbReference type="Proteomes" id="UP000765509"/>
    </source>
</evidence>
<keyword evidence="2" id="KW-1185">Reference proteome</keyword>
<proteinExistence type="predicted"/>
<dbReference type="AlphaFoldDB" id="A0A9Q3H0C2"/>
<protein>
    <submittedName>
        <fullName evidence="1">Uncharacterized protein</fullName>
    </submittedName>
</protein>
<comment type="caution">
    <text evidence="1">The sequence shown here is derived from an EMBL/GenBank/DDBJ whole genome shotgun (WGS) entry which is preliminary data.</text>
</comment>
<gene>
    <name evidence="1" type="ORF">O181_026803</name>
</gene>
<sequence>MKEGGNVSLYIADFRSLMSGIGDWGERALIYHFRRGWASRILDRLASQPSNIDSLQDLMHIALELDTRTPSIPSSVHLPSLNSHQSLPSSGNEVFKEIRDVEKDNSVPSLRLLFGNMDLPPSSYHDSLEELWDKEEEPEEI</sequence>
<dbReference type="Proteomes" id="UP000765509">
    <property type="component" value="Unassembled WGS sequence"/>
</dbReference>
<reference evidence="1" key="1">
    <citation type="submission" date="2021-03" db="EMBL/GenBank/DDBJ databases">
        <title>Draft genome sequence of rust myrtle Austropuccinia psidii MF-1, a brazilian biotype.</title>
        <authorList>
            <person name="Quecine M.C."/>
            <person name="Pachon D.M.R."/>
            <person name="Bonatelli M.L."/>
            <person name="Correr F.H."/>
            <person name="Franceschini L.M."/>
            <person name="Leite T.F."/>
            <person name="Margarido G.R.A."/>
            <person name="Almeida C.A."/>
            <person name="Ferrarezi J.A."/>
            <person name="Labate C.A."/>
        </authorList>
    </citation>
    <scope>NUCLEOTIDE SEQUENCE</scope>
    <source>
        <strain evidence="1">MF-1</strain>
    </source>
</reference>
<name>A0A9Q3H0C2_9BASI</name>
<accession>A0A9Q3H0C2</accession>
<dbReference type="OrthoDB" id="2933905at2759"/>
<organism evidence="1 2">
    <name type="scientific">Austropuccinia psidii MF-1</name>
    <dbReference type="NCBI Taxonomy" id="1389203"/>
    <lineage>
        <taxon>Eukaryota</taxon>
        <taxon>Fungi</taxon>
        <taxon>Dikarya</taxon>
        <taxon>Basidiomycota</taxon>
        <taxon>Pucciniomycotina</taxon>
        <taxon>Pucciniomycetes</taxon>
        <taxon>Pucciniales</taxon>
        <taxon>Sphaerophragmiaceae</taxon>
        <taxon>Austropuccinia</taxon>
    </lineage>
</organism>
<evidence type="ECO:0000313" key="1">
    <source>
        <dbReference type="EMBL" id="MBW0487088.1"/>
    </source>
</evidence>
<dbReference type="EMBL" id="AVOT02008964">
    <property type="protein sequence ID" value="MBW0487088.1"/>
    <property type="molecule type" value="Genomic_DNA"/>
</dbReference>